<evidence type="ECO:0000256" key="1">
    <source>
        <dbReference type="SAM" id="SignalP"/>
    </source>
</evidence>
<name>A0A2W5K475_9GAMM</name>
<dbReference type="EMBL" id="QFPO01000019">
    <property type="protein sequence ID" value="PZQ10709.1"/>
    <property type="molecule type" value="Genomic_DNA"/>
</dbReference>
<protein>
    <submittedName>
        <fullName evidence="2">Uncharacterized protein</fullName>
    </submittedName>
</protein>
<evidence type="ECO:0000313" key="2">
    <source>
        <dbReference type="EMBL" id="PZQ10709.1"/>
    </source>
</evidence>
<accession>A0A2W5K475</accession>
<reference evidence="2 3" key="1">
    <citation type="submission" date="2017-08" db="EMBL/GenBank/DDBJ databases">
        <title>Infants hospitalized years apart are colonized by the same room-sourced microbial strains.</title>
        <authorList>
            <person name="Brooks B."/>
            <person name="Olm M.R."/>
            <person name="Firek B.A."/>
            <person name="Baker R."/>
            <person name="Thomas B.C."/>
            <person name="Morowitz M.J."/>
            <person name="Banfield J.F."/>
        </authorList>
    </citation>
    <scope>NUCLEOTIDE SEQUENCE [LARGE SCALE GENOMIC DNA]</scope>
    <source>
        <strain evidence="2">S2_005_003_R2_42</strain>
    </source>
</reference>
<gene>
    <name evidence="2" type="ORF">DI564_15415</name>
</gene>
<organism evidence="2 3">
    <name type="scientific">Rhodanobacter denitrificans</name>
    <dbReference type="NCBI Taxonomy" id="666685"/>
    <lineage>
        <taxon>Bacteria</taxon>
        <taxon>Pseudomonadati</taxon>
        <taxon>Pseudomonadota</taxon>
        <taxon>Gammaproteobacteria</taxon>
        <taxon>Lysobacterales</taxon>
        <taxon>Rhodanobacteraceae</taxon>
        <taxon>Rhodanobacter</taxon>
    </lineage>
</organism>
<feature type="chain" id="PRO_5016051777" evidence="1">
    <location>
        <begin position="28"/>
        <end position="496"/>
    </location>
</feature>
<sequence>MRPFPVRSWALAALSASLICGASAALAAWSSDPAVNLVIAERGGEETQAKILPRADGGFYVSWFDNTDGGYDVRLQRLDAQGNALWAPGGILVADRTYSSTTDYGFAVDTAGDALLSFQCCTQGAGDERIVVVKIDADGAPAWGAGGIAVSTLGEGAVVSYVAAGADGSALAAWMNDSGQGRVQKLNAAGQPQWGATGVTVPGPASGLKFMADIKGAGNGDAIVAWSNQSGSTRILRAQKFASADGAPLWGTDGVRVSDSGNLQAGYFPKIIPDDAGGAVFAYYDASGVAFNVRVQHVDADGGRRFGADGVLATTDTSKGHYSPSATYDPVTGNTHLIWVDGTTINQQSYDGLYAQRIDAGGVRIWNDGGRELVPMTISTTGANALSQLVALPAPDGLLAAWVTGNTSVAANPITTVRLDALGAEIWPQRVSLKSRANRTSRLAGATSQAGYAAYVWSEGSGNDAGGLDLLAQNLSYAGALGPTDPDLLFADGFEP</sequence>
<feature type="signal peptide" evidence="1">
    <location>
        <begin position="1"/>
        <end position="27"/>
    </location>
</feature>
<proteinExistence type="predicted"/>
<dbReference type="AlphaFoldDB" id="A0A2W5K475"/>
<keyword evidence="1" id="KW-0732">Signal</keyword>
<comment type="caution">
    <text evidence="2">The sequence shown here is derived from an EMBL/GenBank/DDBJ whole genome shotgun (WGS) entry which is preliminary data.</text>
</comment>
<evidence type="ECO:0000313" key="3">
    <source>
        <dbReference type="Proteomes" id="UP000249046"/>
    </source>
</evidence>
<dbReference type="Proteomes" id="UP000249046">
    <property type="component" value="Unassembled WGS sequence"/>
</dbReference>